<dbReference type="EMBL" id="CM042016">
    <property type="protein sequence ID" value="KAI3699420.1"/>
    <property type="molecule type" value="Genomic_DNA"/>
</dbReference>
<dbReference type="Proteomes" id="UP001055811">
    <property type="component" value="Linkage Group LG08"/>
</dbReference>
<accession>A0ACB8ZPZ5</accession>
<evidence type="ECO:0000313" key="2">
    <source>
        <dbReference type="Proteomes" id="UP001055811"/>
    </source>
</evidence>
<gene>
    <name evidence="1" type="ORF">L2E82_43725</name>
</gene>
<reference evidence="1 2" key="2">
    <citation type="journal article" date="2022" name="Mol. Ecol. Resour.">
        <title>The genomes of chicory, endive, great burdock and yacon provide insights into Asteraceae paleo-polyploidization history and plant inulin production.</title>
        <authorList>
            <person name="Fan W."/>
            <person name="Wang S."/>
            <person name="Wang H."/>
            <person name="Wang A."/>
            <person name="Jiang F."/>
            <person name="Liu H."/>
            <person name="Zhao H."/>
            <person name="Xu D."/>
            <person name="Zhang Y."/>
        </authorList>
    </citation>
    <scope>NUCLEOTIDE SEQUENCE [LARGE SCALE GENOMIC DNA]</scope>
    <source>
        <strain evidence="2">cv. Punajuju</strain>
        <tissue evidence="1">Leaves</tissue>
    </source>
</reference>
<protein>
    <submittedName>
        <fullName evidence="1">Uncharacterized protein</fullName>
    </submittedName>
</protein>
<evidence type="ECO:0000313" key="1">
    <source>
        <dbReference type="EMBL" id="KAI3699420.1"/>
    </source>
</evidence>
<organism evidence="1 2">
    <name type="scientific">Cichorium intybus</name>
    <name type="common">Chicory</name>
    <dbReference type="NCBI Taxonomy" id="13427"/>
    <lineage>
        <taxon>Eukaryota</taxon>
        <taxon>Viridiplantae</taxon>
        <taxon>Streptophyta</taxon>
        <taxon>Embryophyta</taxon>
        <taxon>Tracheophyta</taxon>
        <taxon>Spermatophyta</taxon>
        <taxon>Magnoliopsida</taxon>
        <taxon>eudicotyledons</taxon>
        <taxon>Gunneridae</taxon>
        <taxon>Pentapetalae</taxon>
        <taxon>asterids</taxon>
        <taxon>campanulids</taxon>
        <taxon>Asterales</taxon>
        <taxon>Asteraceae</taxon>
        <taxon>Cichorioideae</taxon>
        <taxon>Cichorieae</taxon>
        <taxon>Cichoriinae</taxon>
        <taxon>Cichorium</taxon>
    </lineage>
</organism>
<sequence length="268" mass="29698">MTRLQPYGRWRQVQAGWVVKFTVQGTDYCVEFPSSSTFTVSAELLIPALEEIWQKGLLQYFLSTSESAPLPPLHRPPTTHQRMVMNREDVAAYIQKQNQKIELEKKLADSEVGGTIFAAKLAKERVLGSVMKVTNYRFVHFTSAYEPVDAATRVLATEKDGISLFSGRLFCFSGSVPYKWLFPKCVVALHHGGSGSTSAACMRELHRNPLSPDEDDDISIKESASGFTRSIDFALSSQVKANASKISQTLSSVVPPLFLPRFAASSKN</sequence>
<name>A0ACB8ZPZ5_CICIN</name>
<comment type="caution">
    <text evidence="1">The sequence shown here is derived from an EMBL/GenBank/DDBJ whole genome shotgun (WGS) entry which is preliminary data.</text>
</comment>
<proteinExistence type="predicted"/>
<reference evidence="2" key="1">
    <citation type="journal article" date="2022" name="Mol. Ecol. Resour.">
        <title>The genomes of chicory, endive, great burdock and yacon provide insights into Asteraceae palaeo-polyploidization history and plant inulin production.</title>
        <authorList>
            <person name="Fan W."/>
            <person name="Wang S."/>
            <person name="Wang H."/>
            <person name="Wang A."/>
            <person name="Jiang F."/>
            <person name="Liu H."/>
            <person name="Zhao H."/>
            <person name="Xu D."/>
            <person name="Zhang Y."/>
        </authorList>
    </citation>
    <scope>NUCLEOTIDE SEQUENCE [LARGE SCALE GENOMIC DNA]</scope>
    <source>
        <strain evidence="2">cv. Punajuju</strain>
    </source>
</reference>
<keyword evidence="2" id="KW-1185">Reference proteome</keyword>